<organism evidence="2 3">
    <name type="scientific">Amycolatopsis echigonensis</name>
    <dbReference type="NCBI Taxonomy" id="2576905"/>
    <lineage>
        <taxon>Bacteria</taxon>
        <taxon>Bacillati</taxon>
        <taxon>Actinomycetota</taxon>
        <taxon>Actinomycetes</taxon>
        <taxon>Pseudonocardiales</taxon>
        <taxon>Pseudonocardiaceae</taxon>
        <taxon>Amycolatopsis</taxon>
    </lineage>
</organism>
<reference evidence="2 3" key="1">
    <citation type="submission" date="2017-12" db="EMBL/GenBank/DDBJ databases">
        <title>Sequencing the genomes of 1000 Actinobacteria strains.</title>
        <authorList>
            <person name="Klenk H.-P."/>
        </authorList>
    </citation>
    <scope>NUCLEOTIDE SEQUENCE [LARGE SCALE GENOMIC DNA]</scope>
    <source>
        <strain evidence="2 3">DSM 45165</strain>
    </source>
</reference>
<evidence type="ECO:0000313" key="2">
    <source>
        <dbReference type="EMBL" id="PKV96529.1"/>
    </source>
</evidence>
<dbReference type="CDD" id="cd07064">
    <property type="entry name" value="AlkD_like_1"/>
    <property type="match status" value="1"/>
</dbReference>
<evidence type="ECO:0000313" key="4">
    <source>
        <dbReference type="Proteomes" id="UP000550260"/>
    </source>
</evidence>
<name>A0A2N3WRQ0_9PSEU</name>
<protein>
    <submittedName>
        <fullName evidence="2">3-methyladenine DNA glycosylase AlkD</fullName>
    </submittedName>
    <submittedName>
        <fullName evidence="1">DNA alkylation repair protein</fullName>
    </submittedName>
</protein>
<dbReference type="InterPro" id="IPR016024">
    <property type="entry name" value="ARM-type_fold"/>
</dbReference>
<evidence type="ECO:0000313" key="1">
    <source>
        <dbReference type="EMBL" id="MBB2502670.1"/>
    </source>
</evidence>
<dbReference type="Pfam" id="PF08713">
    <property type="entry name" value="DNA_alkylation"/>
    <property type="match status" value="1"/>
</dbReference>
<sequence>MDASEALLTAVRTGLAELADPVKAAEMQAYMKSEMPFRGVPKPPRGKLMKTVLAEHVLPDRVTYAETVLALWREAEFREERYAAIDLSGHRAYRQWQDPELLEMYDELIVAGAWWDYVDEVAIRRVGPILREHRAAVTPVLRRWMTDADRWRRRTAVICQVSAKGDVDQKLLADAIEANLGDRDFFLRKGIGWALRDHARVEPEWVRAFVRAHPGLSPLSVREAMKHLG</sequence>
<dbReference type="Proteomes" id="UP000233750">
    <property type="component" value="Unassembled WGS sequence"/>
</dbReference>
<accession>A0A8E1W2Q2</accession>
<gene>
    <name evidence="2" type="ORF">ATK30_7479</name>
    <name evidence="1" type="ORF">H5411_26455</name>
</gene>
<evidence type="ECO:0000313" key="3">
    <source>
        <dbReference type="Proteomes" id="UP000233750"/>
    </source>
</evidence>
<dbReference type="InterPro" id="IPR014825">
    <property type="entry name" value="DNA_alkylation"/>
</dbReference>
<dbReference type="EMBL" id="JACJHR010000042">
    <property type="protein sequence ID" value="MBB2502670.1"/>
    <property type="molecule type" value="Genomic_DNA"/>
</dbReference>
<dbReference type="RefSeq" id="WP_101439382.1">
    <property type="nucleotide sequence ID" value="NZ_JACJHR010000042.1"/>
</dbReference>
<dbReference type="EMBL" id="PJMY01000003">
    <property type="protein sequence ID" value="PKV96529.1"/>
    <property type="molecule type" value="Genomic_DNA"/>
</dbReference>
<accession>A0A2N3WRQ0</accession>
<keyword evidence="3" id="KW-1185">Reference proteome</keyword>
<dbReference type="Gene3D" id="1.25.10.90">
    <property type="match status" value="1"/>
</dbReference>
<dbReference type="Proteomes" id="UP000550260">
    <property type="component" value="Unassembled WGS sequence"/>
</dbReference>
<dbReference type="OrthoDB" id="9775346at2"/>
<dbReference type="PANTHER" id="PTHR34070:SF1">
    <property type="entry name" value="DNA ALKYLATION REPAIR PROTEIN"/>
    <property type="match status" value="1"/>
</dbReference>
<dbReference type="PANTHER" id="PTHR34070">
    <property type="entry name" value="ARMADILLO-TYPE FOLD"/>
    <property type="match status" value="1"/>
</dbReference>
<dbReference type="SUPFAM" id="SSF48371">
    <property type="entry name" value="ARM repeat"/>
    <property type="match status" value="1"/>
</dbReference>
<dbReference type="AlphaFoldDB" id="A0A2N3WRQ0"/>
<comment type="caution">
    <text evidence="2">The sequence shown here is derived from an EMBL/GenBank/DDBJ whole genome shotgun (WGS) entry which is preliminary data.</text>
</comment>
<reference evidence="1 4" key="2">
    <citation type="submission" date="2020-08" db="EMBL/GenBank/DDBJ databases">
        <title>Amycolatopsis echigonensis JCM 21831.</title>
        <authorList>
            <person name="Tedsree N."/>
            <person name="Kuncharoen N."/>
            <person name="Likhitwitayawuid K."/>
            <person name="Tanasupawat S."/>
        </authorList>
    </citation>
    <scope>NUCLEOTIDE SEQUENCE [LARGE SCALE GENOMIC DNA]</scope>
    <source>
        <strain evidence="1 4">JCM 21831</strain>
    </source>
</reference>
<proteinExistence type="predicted"/>